<evidence type="ECO:0000256" key="11">
    <source>
        <dbReference type="HAMAP-Rule" id="MF_00144"/>
    </source>
</evidence>
<feature type="binding site" evidence="11">
    <location>
        <begin position="9"/>
        <end position="16"/>
    </location>
    <ligand>
        <name>ATP</name>
        <dbReference type="ChEBI" id="CHEBI:30616"/>
    </ligand>
</feature>
<evidence type="ECO:0000256" key="5">
    <source>
        <dbReference type="ARBA" id="ARBA00022741"/>
    </source>
</evidence>
<dbReference type="EC" id="2.8.1.13" evidence="11"/>
<dbReference type="Gene3D" id="2.30.30.280">
    <property type="entry name" value="Adenine nucleotide alpha hydrolases-like domains"/>
    <property type="match status" value="1"/>
</dbReference>
<keyword evidence="1 11" id="KW-0963">Cytoplasm</keyword>
<evidence type="ECO:0000256" key="3">
    <source>
        <dbReference type="ARBA" id="ARBA00022679"/>
    </source>
</evidence>
<keyword evidence="5 11" id="KW-0547">Nucleotide-binding</keyword>
<dbReference type="GO" id="GO:0002143">
    <property type="term" value="P:tRNA wobble position uridine thiolation"/>
    <property type="evidence" value="ECO:0007669"/>
    <property type="project" value="TreeGrafter"/>
</dbReference>
<evidence type="ECO:0000256" key="8">
    <source>
        <dbReference type="ARBA" id="ARBA00023157"/>
    </source>
</evidence>
<evidence type="ECO:0000256" key="9">
    <source>
        <dbReference type="ARBA" id="ARBA00051542"/>
    </source>
</evidence>
<evidence type="ECO:0000313" key="13">
    <source>
        <dbReference type="EMBL" id="PPK82417.1"/>
    </source>
</evidence>
<name>A0A2S6HWR6_9FIRM</name>
<evidence type="ECO:0000259" key="12">
    <source>
        <dbReference type="PROSITE" id="PS50206"/>
    </source>
</evidence>
<protein>
    <recommendedName>
        <fullName evidence="11">tRNA-specific 2-thiouridylase MnmA</fullName>
        <ecNumber evidence="11">2.8.1.13</ecNumber>
    </recommendedName>
</protein>
<keyword evidence="4 11" id="KW-0819">tRNA processing</keyword>
<dbReference type="Gene3D" id="2.40.30.10">
    <property type="entry name" value="Translation factors"/>
    <property type="match status" value="1"/>
</dbReference>
<dbReference type="PROSITE" id="PS50206">
    <property type="entry name" value="RHODANESE_3"/>
    <property type="match status" value="1"/>
</dbReference>
<feature type="active site" description="Cysteine persulfide intermediate" evidence="11">
    <location>
        <position position="202"/>
    </location>
</feature>
<dbReference type="InterPro" id="IPR046884">
    <property type="entry name" value="MnmA-like_central"/>
</dbReference>
<dbReference type="SUPFAM" id="SSF52402">
    <property type="entry name" value="Adenine nucleotide alpha hydrolases-like"/>
    <property type="match status" value="1"/>
</dbReference>
<feature type="site" description="Interaction with tRNA" evidence="11">
    <location>
        <position position="342"/>
    </location>
</feature>
<feature type="active site" description="Nucleophile" evidence="11">
    <location>
        <position position="105"/>
    </location>
</feature>
<comment type="caution">
    <text evidence="13">The sequence shown here is derived from an EMBL/GenBank/DDBJ whole genome shotgun (WGS) entry which is preliminary data.</text>
</comment>
<sequence>MSKAKVVVGMSGGVDSSVAAWLLKEQGYDVIGVTMQIWQDEDNVTQEENGGCCGLSAVDDARRVAWDLGIPYYVMNFKEEFKSQVIDYFVEEYQRGRTPNPCIACNRYVKWESLLKRSLDIGADYIATGHYAQIDRLPNGRYALKKSVTAAKDQTYALYNLTQDQLACTLMPVGAYSKDQIRAIADQINLNVAHKPDSQEICFIPDHDYAGFIEESAGERAPEGNFVDLDGQVIGRHKGITHYTVGQRKGLNLSLGYPVFVVEIRPETNEVVIGTGEDVYSDTLRAGHLNWMAVDGLHGEEMEVMAKIRYSHKGAPCTIKEVEDGVVECRFEEPQRAITPGQAVVFYQGEYVVGGGTIL</sequence>
<dbReference type="AlphaFoldDB" id="A0A2S6HWR6"/>
<comment type="similarity">
    <text evidence="11">Belongs to the MnmA/TRMU family.</text>
</comment>
<accession>A0A2S6HWR6</accession>
<reference evidence="13 14" key="1">
    <citation type="submission" date="2018-02" db="EMBL/GenBank/DDBJ databases">
        <title>Genomic Encyclopedia of Archaeal and Bacterial Type Strains, Phase II (KMG-II): from individual species to whole genera.</title>
        <authorList>
            <person name="Goeker M."/>
        </authorList>
    </citation>
    <scope>NUCLEOTIDE SEQUENCE [LARGE SCALE GENOMIC DNA]</scope>
    <source>
        <strain evidence="13 14">DSM 3808</strain>
    </source>
</reference>
<dbReference type="Pfam" id="PF20258">
    <property type="entry name" value="tRNA_Me_trans_C"/>
    <property type="match status" value="1"/>
</dbReference>
<evidence type="ECO:0000256" key="10">
    <source>
        <dbReference type="ARBA" id="ARBA00056575"/>
    </source>
</evidence>
<keyword evidence="8 11" id="KW-1015">Disulfide bond</keyword>
<dbReference type="GO" id="GO:0000049">
    <property type="term" value="F:tRNA binding"/>
    <property type="evidence" value="ECO:0007669"/>
    <property type="project" value="UniProtKB-KW"/>
</dbReference>
<dbReference type="RefSeq" id="WP_104434856.1">
    <property type="nucleotide sequence ID" value="NZ_PTJA01000002.1"/>
</dbReference>
<keyword evidence="3 11" id="KW-0808">Transferase</keyword>
<evidence type="ECO:0000256" key="1">
    <source>
        <dbReference type="ARBA" id="ARBA00022490"/>
    </source>
</evidence>
<dbReference type="NCBIfam" id="TIGR00420">
    <property type="entry name" value="trmU"/>
    <property type="match status" value="1"/>
</dbReference>
<dbReference type="Pfam" id="PF03054">
    <property type="entry name" value="tRNA_Me_trans"/>
    <property type="match status" value="1"/>
</dbReference>
<keyword evidence="14" id="KW-1185">Reference proteome</keyword>
<organism evidence="13 14">
    <name type="scientific">Lacrimispora xylanisolvens</name>
    <dbReference type="NCBI Taxonomy" id="384636"/>
    <lineage>
        <taxon>Bacteria</taxon>
        <taxon>Bacillati</taxon>
        <taxon>Bacillota</taxon>
        <taxon>Clostridia</taxon>
        <taxon>Lachnospirales</taxon>
        <taxon>Lachnospiraceae</taxon>
        <taxon>Lacrimispora</taxon>
    </lineage>
</organism>
<feature type="binding site" evidence="11">
    <location>
        <position position="129"/>
    </location>
    <ligand>
        <name>ATP</name>
        <dbReference type="ChEBI" id="CHEBI:30616"/>
    </ligand>
</feature>
<dbReference type="HAMAP" id="MF_00144">
    <property type="entry name" value="tRNA_thiouridyl_MnmA"/>
    <property type="match status" value="1"/>
</dbReference>
<dbReference type="CDD" id="cd01998">
    <property type="entry name" value="MnmA_TRMU-like"/>
    <property type="match status" value="1"/>
</dbReference>
<dbReference type="InterPro" id="IPR014729">
    <property type="entry name" value="Rossmann-like_a/b/a_fold"/>
</dbReference>
<dbReference type="OrthoDB" id="9800696at2"/>
<dbReference type="FunFam" id="3.40.50.620:FF:000115">
    <property type="entry name" value="tRNA-specific 2-thiouridylase MnmA"/>
    <property type="match status" value="1"/>
</dbReference>
<dbReference type="FunFam" id="2.30.30.280:FF:000001">
    <property type="entry name" value="tRNA-specific 2-thiouridylase MnmA"/>
    <property type="match status" value="1"/>
</dbReference>
<comment type="subcellular location">
    <subcellularLocation>
        <location evidence="11">Cytoplasm</location>
    </subcellularLocation>
</comment>
<evidence type="ECO:0000256" key="6">
    <source>
        <dbReference type="ARBA" id="ARBA00022840"/>
    </source>
</evidence>
<comment type="function">
    <text evidence="10 11">Catalyzes the 2-thiolation of uridine at the wobble position (U34) of tRNA, leading to the formation of s(2)U34.</text>
</comment>
<dbReference type="InterPro" id="IPR046885">
    <property type="entry name" value="MnmA-like_C"/>
</dbReference>
<dbReference type="InterPro" id="IPR023382">
    <property type="entry name" value="MnmA-like_central_sf"/>
</dbReference>
<feature type="region of interest" description="Interaction with tRNA" evidence="11">
    <location>
        <begin position="152"/>
        <end position="154"/>
    </location>
</feature>
<feature type="region of interest" description="Interaction with tRNA" evidence="11">
    <location>
        <begin position="309"/>
        <end position="310"/>
    </location>
</feature>
<dbReference type="GO" id="GO:0103016">
    <property type="term" value="F:tRNA-uridine 2-sulfurtransferase activity"/>
    <property type="evidence" value="ECO:0007669"/>
    <property type="project" value="UniProtKB-EC"/>
</dbReference>
<dbReference type="GO" id="GO:0005737">
    <property type="term" value="C:cytoplasm"/>
    <property type="evidence" value="ECO:0007669"/>
    <property type="project" value="UniProtKB-SubCell"/>
</dbReference>
<evidence type="ECO:0000256" key="7">
    <source>
        <dbReference type="ARBA" id="ARBA00022884"/>
    </source>
</evidence>
<dbReference type="FunFam" id="2.40.30.10:FF:000023">
    <property type="entry name" value="tRNA-specific 2-thiouridylase MnmA"/>
    <property type="match status" value="1"/>
</dbReference>
<dbReference type="Pfam" id="PF20259">
    <property type="entry name" value="tRNA_Me_trans_M"/>
    <property type="match status" value="1"/>
</dbReference>
<dbReference type="EMBL" id="PTJA01000002">
    <property type="protein sequence ID" value="PPK82417.1"/>
    <property type="molecule type" value="Genomic_DNA"/>
</dbReference>
<feature type="site" description="Interaction with tRNA" evidence="11">
    <location>
        <position position="130"/>
    </location>
</feature>
<dbReference type="InterPro" id="IPR001763">
    <property type="entry name" value="Rhodanese-like_dom"/>
</dbReference>
<dbReference type="GO" id="GO:0005524">
    <property type="term" value="F:ATP binding"/>
    <property type="evidence" value="ECO:0007669"/>
    <property type="project" value="UniProtKB-KW"/>
</dbReference>
<keyword evidence="7 11" id="KW-0694">RNA-binding</keyword>
<feature type="domain" description="Rhodanese" evidence="12">
    <location>
        <begin position="6"/>
        <end position="47"/>
    </location>
</feature>
<gene>
    <name evidence="11" type="primary">mnmA</name>
    <name evidence="13" type="ORF">BXY41_102105</name>
</gene>
<comment type="caution">
    <text evidence="11">Lacks conserved residue(s) required for the propagation of feature annotation.</text>
</comment>
<keyword evidence="6 11" id="KW-0067">ATP-binding</keyword>
<dbReference type="InterPro" id="IPR004506">
    <property type="entry name" value="MnmA-like"/>
</dbReference>
<evidence type="ECO:0000256" key="2">
    <source>
        <dbReference type="ARBA" id="ARBA00022555"/>
    </source>
</evidence>
<dbReference type="PANTHER" id="PTHR11933">
    <property type="entry name" value="TRNA 5-METHYLAMINOMETHYL-2-THIOURIDYLATE -METHYLTRANSFERASE"/>
    <property type="match status" value="1"/>
</dbReference>
<dbReference type="Gene3D" id="3.40.50.620">
    <property type="entry name" value="HUPs"/>
    <property type="match status" value="1"/>
</dbReference>
<evidence type="ECO:0000313" key="14">
    <source>
        <dbReference type="Proteomes" id="UP000237749"/>
    </source>
</evidence>
<dbReference type="NCBIfam" id="NF001138">
    <property type="entry name" value="PRK00143.1"/>
    <property type="match status" value="1"/>
</dbReference>
<feature type="disulfide bond" description="Alternate" evidence="11">
    <location>
        <begin position="105"/>
        <end position="202"/>
    </location>
</feature>
<dbReference type="PANTHER" id="PTHR11933:SF5">
    <property type="entry name" value="MITOCHONDRIAL TRNA-SPECIFIC 2-THIOURIDYLASE 1"/>
    <property type="match status" value="1"/>
</dbReference>
<dbReference type="Proteomes" id="UP000237749">
    <property type="component" value="Unassembled WGS sequence"/>
</dbReference>
<proteinExistence type="inferred from homology"/>
<evidence type="ECO:0000256" key="4">
    <source>
        <dbReference type="ARBA" id="ARBA00022694"/>
    </source>
</evidence>
<feature type="binding site" evidence="11">
    <location>
        <position position="35"/>
    </location>
    <ligand>
        <name>ATP</name>
        <dbReference type="ChEBI" id="CHEBI:30616"/>
    </ligand>
</feature>
<comment type="catalytic activity">
    <reaction evidence="9 11">
        <text>S-sulfanyl-L-cysteinyl-[protein] + uridine(34) in tRNA + AH2 + ATP = 2-thiouridine(34) in tRNA + L-cysteinyl-[protein] + A + AMP + diphosphate + H(+)</text>
        <dbReference type="Rhea" id="RHEA:47032"/>
        <dbReference type="Rhea" id="RHEA-COMP:10131"/>
        <dbReference type="Rhea" id="RHEA-COMP:11726"/>
        <dbReference type="Rhea" id="RHEA-COMP:11727"/>
        <dbReference type="Rhea" id="RHEA-COMP:11728"/>
        <dbReference type="ChEBI" id="CHEBI:13193"/>
        <dbReference type="ChEBI" id="CHEBI:15378"/>
        <dbReference type="ChEBI" id="CHEBI:17499"/>
        <dbReference type="ChEBI" id="CHEBI:29950"/>
        <dbReference type="ChEBI" id="CHEBI:30616"/>
        <dbReference type="ChEBI" id="CHEBI:33019"/>
        <dbReference type="ChEBI" id="CHEBI:61963"/>
        <dbReference type="ChEBI" id="CHEBI:65315"/>
        <dbReference type="ChEBI" id="CHEBI:87170"/>
        <dbReference type="ChEBI" id="CHEBI:456215"/>
        <dbReference type="EC" id="2.8.1.13"/>
    </reaction>
</comment>
<keyword evidence="2 11" id="KW-0820">tRNA-binding</keyword>